<accession>A0AAV2FDX3</accession>
<dbReference type="Pfam" id="PF13952">
    <property type="entry name" value="DUF4216"/>
    <property type="match status" value="1"/>
</dbReference>
<evidence type="ECO:0000313" key="4">
    <source>
        <dbReference type="Proteomes" id="UP001497516"/>
    </source>
</evidence>
<name>A0AAV2FDX3_9ROSI</name>
<organism evidence="3 4">
    <name type="scientific">Linum trigynum</name>
    <dbReference type="NCBI Taxonomy" id="586398"/>
    <lineage>
        <taxon>Eukaryota</taxon>
        <taxon>Viridiplantae</taxon>
        <taxon>Streptophyta</taxon>
        <taxon>Embryophyta</taxon>
        <taxon>Tracheophyta</taxon>
        <taxon>Spermatophyta</taxon>
        <taxon>Magnoliopsida</taxon>
        <taxon>eudicotyledons</taxon>
        <taxon>Gunneridae</taxon>
        <taxon>Pentapetalae</taxon>
        <taxon>rosids</taxon>
        <taxon>fabids</taxon>
        <taxon>Malpighiales</taxon>
        <taxon>Linaceae</taxon>
        <taxon>Linum</taxon>
    </lineage>
</organism>
<dbReference type="AlphaFoldDB" id="A0AAV2FDX3"/>
<protein>
    <recommendedName>
        <fullName evidence="2">DUF4216 domain-containing protein</fullName>
    </recommendedName>
</protein>
<gene>
    <name evidence="3" type="ORF">LTRI10_LOCUS36245</name>
</gene>
<feature type="compositionally biased region" description="Acidic residues" evidence="1">
    <location>
        <begin position="173"/>
        <end position="182"/>
    </location>
</feature>
<evidence type="ECO:0000313" key="3">
    <source>
        <dbReference type="EMBL" id="CAL1395845.1"/>
    </source>
</evidence>
<dbReference type="PANTHER" id="PTHR48258:SF15">
    <property type="entry name" value="OS02G0543900 PROTEIN"/>
    <property type="match status" value="1"/>
</dbReference>
<keyword evidence="4" id="KW-1185">Reference proteome</keyword>
<feature type="compositionally biased region" description="Basic and acidic residues" evidence="1">
    <location>
        <begin position="207"/>
        <end position="216"/>
    </location>
</feature>
<evidence type="ECO:0000256" key="1">
    <source>
        <dbReference type="SAM" id="MobiDB-lite"/>
    </source>
</evidence>
<sequence>MHKQQFAQWFNKKIMMTYKENPKSVSLTLLSLARGPDKRVNFHSGYYINGFRFHFKTREKNRRTQNSGVMVRGENDGSISYYGTLIKVIELRYTEGLRVVLFQCDWYDITREGIGYKKDHHGITTINKARLLNTQEPFVLASQCIQVYYVPCIKDPNCATVIETKPRNLFQMPEDDDGDDSDEAYHEEIISSSTTQGIENAEDDELNWSREGLEDL</sequence>
<proteinExistence type="predicted"/>
<dbReference type="PANTHER" id="PTHR48258">
    <property type="entry name" value="DUF4218 DOMAIN-CONTAINING PROTEIN-RELATED"/>
    <property type="match status" value="1"/>
</dbReference>
<reference evidence="3 4" key="1">
    <citation type="submission" date="2024-04" db="EMBL/GenBank/DDBJ databases">
        <authorList>
            <person name="Fracassetti M."/>
        </authorList>
    </citation>
    <scope>NUCLEOTIDE SEQUENCE [LARGE SCALE GENOMIC DNA]</scope>
</reference>
<feature type="domain" description="DUF4216" evidence="2">
    <location>
        <begin position="89"/>
        <end position="155"/>
    </location>
</feature>
<dbReference type="Proteomes" id="UP001497516">
    <property type="component" value="Chromosome 6"/>
</dbReference>
<dbReference type="InterPro" id="IPR025312">
    <property type="entry name" value="DUF4216"/>
</dbReference>
<dbReference type="EMBL" id="OZ034819">
    <property type="protein sequence ID" value="CAL1395845.1"/>
    <property type="molecule type" value="Genomic_DNA"/>
</dbReference>
<feature type="region of interest" description="Disordered" evidence="1">
    <location>
        <begin position="170"/>
        <end position="216"/>
    </location>
</feature>
<evidence type="ECO:0000259" key="2">
    <source>
        <dbReference type="Pfam" id="PF13952"/>
    </source>
</evidence>